<comment type="subcellular location">
    <subcellularLocation>
        <location evidence="1">Cell inner membrane</location>
        <topology evidence="1">Single-pass membrane protein</topology>
        <orientation evidence="1">Periplasmic side</orientation>
    </subcellularLocation>
</comment>
<evidence type="ECO:0000256" key="2">
    <source>
        <dbReference type="ARBA" id="ARBA00006555"/>
    </source>
</evidence>
<evidence type="ECO:0000256" key="10">
    <source>
        <dbReference type="SAM" id="SignalP"/>
    </source>
</evidence>
<feature type="signal peptide" evidence="10">
    <location>
        <begin position="1"/>
        <end position="19"/>
    </location>
</feature>
<accession>A0A1Z4BRK9</accession>
<dbReference type="GO" id="GO:0015031">
    <property type="term" value="P:protein transport"/>
    <property type="evidence" value="ECO:0007669"/>
    <property type="project" value="UniProtKB-KW"/>
</dbReference>
<keyword evidence="4" id="KW-1003">Cell membrane</keyword>
<keyword evidence="5" id="KW-0997">Cell inner membrane</keyword>
<dbReference type="KEGG" id="capn:CBG49_12660"/>
<dbReference type="InterPro" id="IPR006260">
    <property type="entry name" value="TonB/TolA_C"/>
</dbReference>
<keyword evidence="7" id="KW-0653">Protein transport</keyword>
<evidence type="ECO:0000256" key="5">
    <source>
        <dbReference type="ARBA" id="ARBA00022519"/>
    </source>
</evidence>
<proteinExistence type="inferred from homology"/>
<dbReference type="EMBL" id="CP022022">
    <property type="protein sequence ID" value="ASF43862.1"/>
    <property type="molecule type" value="Genomic_DNA"/>
</dbReference>
<protein>
    <submittedName>
        <fullName evidence="12">Energy transducer TonB</fullName>
    </submittedName>
</protein>
<keyword evidence="10" id="KW-0732">Signal</keyword>
<feature type="domain" description="TonB C-terminal" evidence="11">
    <location>
        <begin position="64"/>
        <end position="156"/>
    </location>
</feature>
<dbReference type="GO" id="GO:0098797">
    <property type="term" value="C:plasma membrane protein complex"/>
    <property type="evidence" value="ECO:0007669"/>
    <property type="project" value="TreeGrafter"/>
</dbReference>
<dbReference type="Pfam" id="PF03544">
    <property type="entry name" value="TonB_C"/>
    <property type="match status" value="1"/>
</dbReference>
<keyword evidence="8" id="KW-1133">Transmembrane helix</keyword>
<dbReference type="InterPro" id="IPR037682">
    <property type="entry name" value="TonB_C"/>
</dbReference>
<dbReference type="NCBIfam" id="TIGR01352">
    <property type="entry name" value="tonB_Cterm"/>
    <property type="match status" value="1"/>
</dbReference>
<organism evidence="12 13">
    <name type="scientific">Capnocytophaga endodontalis</name>
    <dbReference type="NCBI Taxonomy" id="2708117"/>
    <lineage>
        <taxon>Bacteria</taxon>
        <taxon>Pseudomonadati</taxon>
        <taxon>Bacteroidota</taxon>
        <taxon>Flavobacteriia</taxon>
        <taxon>Flavobacteriales</taxon>
        <taxon>Flavobacteriaceae</taxon>
        <taxon>Capnocytophaga</taxon>
    </lineage>
</organism>
<dbReference type="RefSeq" id="WP_088594749.1">
    <property type="nucleotide sequence ID" value="NZ_CP022022.1"/>
</dbReference>
<evidence type="ECO:0000256" key="4">
    <source>
        <dbReference type="ARBA" id="ARBA00022475"/>
    </source>
</evidence>
<dbReference type="SUPFAM" id="SSF74653">
    <property type="entry name" value="TolA/TonB C-terminal domain"/>
    <property type="match status" value="1"/>
</dbReference>
<dbReference type="PANTHER" id="PTHR33446">
    <property type="entry name" value="PROTEIN TONB-RELATED"/>
    <property type="match status" value="1"/>
</dbReference>
<dbReference type="PANTHER" id="PTHR33446:SF2">
    <property type="entry name" value="PROTEIN TONB"/>
    <property type="match status" value="1"/>
</dbReference>
<evidence type="ECO:0000313" key="12">
    <source>
        <dbReference type="EMBL" id="ASF43862.1"/>
    </source>
</evidence>
<dbReference type="GO" id="GO:0055085">
    <property type="term" value="P:transmembrane transport"/>
    <property type="evidence" value="ECO:0007669"/>
    <property type="project" value="InterPro"/>
</dbReference>
<dbReference type="Proteomes" id="UP000197007">
    <property type="component" value="Chromosome"/>
</dbReference>
<evidence type="ECO:0000256" key="1">
    <source>
        <dbReference type="ARBA" id="ARBA00004383"/>
    </source>
</evidence>
<dbReference type="InterPro" id="IPR051045">
    <property type="entry name" value="TonB-dependent_transducer"/>
</dbReference>
<evidence type="ECO:0000256" key="7">
    <source>
        <dbReference type="ARBA" id="ARBA00022927"/>
    </source>
</evidence>
<feature type="chain" id="PRO_5012780373" evidence="10">
    <location>
        <begin position="20"/>
        <end position="156"/>
    </location>
</feature>
<dbReference type="Gene3D" id="3.30.1150.10">
    <property type="match status" value="1"/>
</dbReference>
<sequence length="156" mass="17897">MKTKIFILFTFLFVGYSYAQIVSCDFNAKGVQEKEEYAIPFQVVEEKPKFMACEDVSKEKEAECFKEQLNKHVIRYFYYPKEAIDKGIEGRININFKINTNGSVTVIGVRGTDKLLETVAKEIIEKLPTFIPGKQGGKPVPVTFSYPINFKLTYKN</sequence>
<keyword evidence="3" id="KW-0813">Transport</keyword>
<evidence type="ECO:0000259" key="11">
    <source>
        <dbReference type="PROSITE" id="PS52015"/>
    </source>
</evidence>
<keyword evidence="9" id="KW-0472">Membrane</keyword>
<gene>
    <name evidence="12" type="ORF">CBG49_12660</name>
</gene>
<name>A0A1Z4BRK9_9FLAO</name>
<reference evidence="13" key="1">
    <citation type="submission" date="2017-06" db="EMBL/GenBank/DDBJ databases">
        <title>Complete genome sequence of Capnocytophaga sp. KCOM 1579 (=ChDC OS43) isolated from a human refractory periapical abscess lesion.</title>
        <authorList>
            <person name="Kook J.-K."/>
            <person name="Park S.-N."/>
            <person name="Lim Y.K."/>
            <person name="Roh H."/>
        </authorList>
    </citation>
    <scope>NUCLEOTIDE SEQUENCE [LARGE SCALE GENOMIC DNA]</scope>
    <source>
        <strain evidence="13">ChDC OS43</strain>
    </source>
</reference>
<evidence type="ECO:0000256" key="8">
    <source>
        <dbReference type="ARBA" id="ARBA00022989"/>
    </source>
</evidence>
<keyword evidence="6" id="KW-0812">Transmembrane</keyword>
<evidence type="ECO:0000313" key="13">
    <source>
        <dbReference type="Proteomes" id="UP000197007"/>
    </source>
</evidence>
<keyword evidence="13" id="KW-1185">Reference proteome</keyword>
<dbReference type="GO" id="GO:0031992">
    <property type="term" value="F:energy transducer activity"/>
    <property type="evidence" value="ECO:0007669"/>
    <property type="project" value="TreeGrafter"/>
</dbReference>
<comment type="similarity">
    <text evidence="2">Belongs to the TonB family.</text>
</comment>
<evidence type="ECO:0000256" key="6">
    <source>
        <dbReference type="ARBA" id="ARBA00022692"/>
    </source>
</evidence>
<dbReference type="AlphaFoldDB" id="A0A1Z4BRK9"/>
<evidence type="ECO:0000256" key="3">
    <source>
        <dbReference type="ARBA" id="ARBA00022448"/>
    </source>
</evidence>
<dbReference type="PROSITE" id="PS52015">
    <property type="entry name" value="TONB_CTD"/>
    <property type="match status" value="1"/>
</dbReference>
<evidence type="ECO:0000256" key="9">
    <source>
        <dbReference type="ARBA" id="ARBA00023136"/>
    </source>
</evidence>